<dbReference type="STRING" id="871652.SAMN04515673_104198"/>
<evidence type="ECO:0000313" key="2">
    <source>
        <dbReference type="EMBL" id="SFR07232.1"/>
    </source>
</evidence>
<evidence type="ECO:0000313" key="3">
    <source>
        <dbReference type="Proteomes" id="UP000199302"/>
    </source>
</evidence>
<proteinExistence type="predicted"/>
<reference evidence="2 3" key="1">
    <citation type="submission" date="2016-10" db="EMBL/GenBank/DDBJ databases">
        <authorList>
            <person name="de Groot N.N."/>
        </authorList>
    </citation>
    <scope>NUCLEOTIDE SEQUENCE [LARGE SCALE GENOMIC DNA]</scope>
    <source>
        <strain evidence="3">KMM 9023,NRIC 0796,JCM 17311,KCTC 23692</strain>
    </source>
</reference>
<keyword evidence="3" id="KW-1185">Reference proteome</keyword>
<gene>
    <name evidence="2" type="ORF">SAMN04515673_104198</name>
</gene>
<sequence>MSRPVHLSIARLTLPGTMRGQEGAFAEALKRAVQARMAPTGAPAAPPLPRSMEAHAARAAAGIAQRVGPEIRAAKPGGSGDE</sequence>
<accession>A0A1I6DPE4</accession>
<evidence type="ECO:0000256" key="1">
    <source>
        <dbReference type="SAM" id="MobiDB-lite"/>
    </source>
</evidence>
<dbReference type="Proteomes" id="UP000199302">
    <property type="component" value="Unassembled WGS sequence"/>
</dbReference>
<dbReference type="RefSeq" id="WP_143104127.1">
    <property type="nucleotide sequence ID" value="NZ_FOYI01000004.1"/>
</dbReference>
<protein>
    <submittedName>
        <fullName evidence="2">Uncharacterized protein</fullName>
    </submittedName>
</protein>
<name>A0A1I6DPE4_9RHOB</name>
<organism evidence="2 3">
    <name type="scientific">Poseidonocella sedimentorum</name>
    <dbReference type="NCBI Taxonomy" id="871652"/>
    <lineage>
        <taxon>Bacteria</taxon>
        <taxon>Pseudomonadati</taxon>
        <taxon>Pseudomonadota</taxon>
        <taxon>Alphaproteobacteria</taxon>
        <taxon>Rhodobacterales</taxon>
        <taxon>Roseobacteraceae</taxon>
        <taxon>Poseidonocella</taxon>
    </lineage>
</organism>
<feature type="region of interest" description="Disordered" evidence="1">
    <location>
        <begin position="37"/>
        <end position="82"/>
    </location>
</feature>
<dbReference type="EMBL" id="FOYI01000004">
    <property type="protein sequence ID" value="SFR07232.1"/>
    <property type="molecule type" value="Genomic_DNA"/>
</dbReference>
<dbReference type="AlphaFoldDB" id="A0A1I6DPE4"/>